<evidence type="ECO:0000256" key="2">
    <source>
        <dbReference type="ARBA" id="ARBA00005417"/>
    </source>
</evidence>
<organism evidence="11 12">
    <name type="scientific">Labrys neptuniae</name>
    <dbReference type="NCBI Taxonomy" id="376174"/>
    <lineage>
        <taxon>Bacteria</taxon>
        <taxon>Pseudomonadati</taxon>
        <taxon>Pseudomonadota</taxon>
        <taxon>Alphaproteobacteria</taxon>
        <taxon>Hyphomicrobiales</taxon>
        <taxon>Xanthobacteraceae</taxon>
        <taxon>Labrys</taxon>
    </lineage>
</organism>
<dbReference type="SUPFAM" id="SSF52540">
    <property type="entry name" value="P-loop containing nucleoside triphosphate hydrolases"/>
    <property type="match status" value="1"/>
</dbReference>
<dbReference type="SMART" id="SM00382">
    <property type="entry name" value="AAA"/>
    <property type="match status" value="1"/>
</dbReference>
<dbReference type="Pfam" id="PF00664">
    <property type="entry name" value="ABC_membrane"/>
    <property type="match status" value="1"/>
</dbReference>
<keyword evidence="4" id="KW-0547">Nucleotide-binding</keyword>
<comment type="subcellular location">
    <subcellularLocation>
        <location evidence="1">Cell membrane</location>
        <topology evidence="1">Multi-pass membrane protein</topology>
    </subcellularLocation>
</comment>
<keyword evidence="12" id="KW-1185">Reference proteome</keyword>
<comment type="caution">
    <text evidence="11">The sequence shown here is derived from an EMBL/GenBank/DDBJ whole genome shotgun (WGS) entry which is preliminary data.</text>
</comment>
<evidence type="ECO:0000256" key="6">
    <source>
        <dbReference type="ARBA" id="ARBA00022989"/>
    </source>
</evidence>
<dbReference type="InterPro" id="IPR036640">
    <property type="entry name" value="ABC1_TM_sf"/>
</dbReference>
<evidence type="ECO:0000256" key="1">
    <source>
        <dbReference type="ARBA" id="ARBA00004651"/>
    </source>
</evidence>
<feature type="transmembrane region" description="Helical" evidence="8">
    <location>
        <begin position="243"/>
        <end position="265"/>
    </location>
</feature>
<dbReference type="Gene3D" id="1.20.1560.10">
    <property type="entry name" value="ABC transporter type 1, transmembrane domain"/>
    <property type="match status" value="1"/>
</dbReference>
<keyword evidence="5" id="KW-0067">ATP-binding</keyword>
<dbReference type="InterPro" id="IPR011527">
    <property type="entry name" value="ABC1_TM_dom"/>
</dbReference>
<keyword evidence="7 8" id="KW-0472">Membrane</keyword>
<feature type="domain" description="ABC transmembrane type-1" evidence="10">
    <location>
        <begin position="20"/>
        <end position="304"/>
    </location>
</feature>
<dbReference type="PANTHER" id="PTHR43394">
    <property type="entry name" value="ATP-DEPENDENT PERMEASE MDL1, MITOCHONDRIAL"/>
    <property type="match status" value="1"/>
</dbReference>
<feature type="domain" description="ABC transporter" evidence="9">
    <location>
        <begin position="336"/>
        <end position="553"/>
    </location>
</feature>
<dbReference type="EMBL" id="JBFNQD010000001">
    <property type="protein sequence ID" value="MEW9304180.1"/>
    <property type="molecule type" value="Genomic_DNA"/>
</dbReference>
<dbReference type="InterPro" id="IPR027417">
    <property type="entry name" value="P-loop_NTPase"/>
</dbReference>
<dbReference type="InterPro" id="IPR017871">
    <property type="entry name" value="ABC_transporter-like_CS"/>
</dbReference>
<evidence type="ECO:0000256" key="7">
    <source>
        <dbReference type="ARBA" id="ARBA00023136"/>
    </source>
</evidence>
<dbReference type="InterPro" id="IPR003439">
    <property type="entry name" value="ABC_transporter-like_ATP-bd"/>
</dbReference>
<reference evidence="11 12" key="1">
    <citation type="submission" date="2024-07" db="EMBL/GenBank/DDBJ databases">
        <title>Description of Labrys sedimenti sp. nov., isolated from a diclofenac-degrading enrichment culture.</title>
        <authorList>
            <person name="Tancsics A."/>
            <person name="Csepanyi A."/>
        </authorList>
    </citation>
    <scope>NUCLEOTIDE SEQUENCE [LARGE SCALE GENOMIC DNA]</scope>
    <source>
        <strain evidence="11 12">LMG 23578</strain>
    </source>
</reference>
<evidence type="ECO:0000259" key="10">
    <source>
        <dbReference type="PROSITE" id="PS50929"/>
    </source>
</evidence>
<evidence type="ECO:0000256" key="8">
    <source>
        <dbReference type="SAM" id="Phobius"/>
    </source>
</evidence>
<gene>
    <name evidence="11" type="primary">cydC</name>
    <name evidence="11" type="ORF">ABXS05_01420</name>
</gene>
<sequence>MTALLSFWPLFRQHIGRMGLALLLAVLTLAAGVALLWVSGWFLTAAALTTAAASFNLFGPSSLIRGLSLVRILSRYGERLVGHDVTLRLLSALRGWLFARLFPRVPLPSRDLRHGDLVSRLTADVDTLDTVFLTALGPILTALLIGTGMTVGLFVLLPAAAPLYAMAMILALAGVPTVLILFSHRLGAELVEASAALRIAMLDRIDGHADLVAFGGLAAAGQEFDKAAKRLARARRRSARAGLLAAASVQALAGIALVGVLWCGIEALRQAEIGGPLLVGLLLAVLASFEATAMLVRSVAKFGAAVTSAERVRAIAQMAPAISDPHRPVMLPNGALSVNQVTFGFDPARPVLCDLSLTISAGERVAIIGESGSGKSTLLALLLRLHDPQAGSIAMGGTDIRTVRQADLHARIALLSQSAPVFLGSVRDNLSIGRAEANDAELWAALEAARIADFVRSLPEGLDAFVGEAGRTLSVGQARRLCLARVLLSPADILVFDEPTTGLDRAMETDFLADLAAATQGRSVILATHAEIPEGAVDRVLALADGRLMPVELTGG</sequence>
<comment type="similarity">
    <text evidence="2">Belongs to the ABC transporter superfamily.</text>
</comment>
<evidence type="ECO:0000256" key="5">
    <source>
        <dbReference type="ARBA" id="ARBA00022840"/>
    </source>
</evidence>
<feature type="transmembrane region" description="Helical" evidence="8">
    <location>
        <begin position="45"/>
        <end position="67"/>
    </location>
</feature>
<feature type="transmembrane region" description="Helical" evidence="8">
    <location>
        <begin position="20"/>
        <end position="39"/>
    </location>
</feature>
<dbReference type="PROSITE" id="PS50893">
    <property type="entry name" value="ABC_TRANSPORTER_2"/>
    <property type="match status" value="1"/>
</dbReference>
<feature type="transmembrane region" description="Helical" evidence="8">
    <location>
        <begin position="163"/>
        <end position="182"/>
    </location>
</feature>
<evidence type="ECO:0000313" key="11">
    <source>
        <dbReference type="EMBL" id="MEW9304180.1"/>
    </source>
</evidence>
<evidence type="ECO:0000256" key="4">
    <source>
        <dbReference type="ARBA" id="ARBA00022741"/>
    </source>
</evidence>
<name>A0ABV3PEX7_9HYPH</name>
<feature type="transmembrane region" description="Helical" evidence="8">
    <location>
        <begin position="130"/>
        <end position="157"/>
    </location>
</feature>
<evidence type="ECO:0000259" key="9">
    <source>
        <dbReference type="PROSITE" id="PS50893"/>
    </source>
</evidence>
<dbReference type="Gene3D" id="3.40.50.300">
    <property type="entry name" value="P-loop containing nucleotide triphosphate hydrolases"/>
    <property type="match status" value="1"/>
</dbReference>
<dbReference type="InterPro" id="IPR039421">
    <property type="entry name" value="Type_1_exporter"/>
</dbReference>
<dbReference type="PROSITE" id="PS00211">
    <property type="entry name" value="ABC_TRANSPORTER_1"/>
    <property type="match status" value="1"/>
</dbReference>
<dbReference type="SUPFAM" id="SSF90123">
    <property type="entry name" value="ABC transporter transmembrane region"/>
    <property type="match status" value="1"/>
</dbReference>
<dbReference type="NCBIfam" id="TIGR02868">
    <property type="entry name" value="CydC"/>
    <property type="match status" value="1"/>
</dbReference>
<dbReference type="InterPro" id="IPR003593">
    <property type="entry name" value="AAA+_ATPase"/>
</dbReference>
<evidence type="ECO:0000256" key="3">
    <source>
        <dbReference type="ARBA" id="ARBA00022692"/>
    </source>
</evidence>
<dbReference type="InterPro" id="IPR014223">
    <property type="entry name" value="ABC_CydC/D"/>
</dbReference>
<accession>A0ABV3PEX7</accession>
<evidence type="ECO:0000313" key="12">
    <source>
        <dbReference type="Proteomes" id="UP001555786"/>
    </source>
</evidence>
<dbReference type="Pfam" id="PF00005">
    <property type="entry name" value="ABC_tran"/>
    <property type="match status" value="1"/>
</dbReference>
<proteinExistence type="inferred from homology"/>
<keyword evidence="3 8" id="KW-0812">Transmembrane</keyword>
<dbReference type="RefSeq" id="WP_367622657.1">
    <property type="nucleotide sequence ID" value="NZ_JBFNQD010000001.1"/>
</dbReference>
<keyword evidence="6 8" id="KW-1133">Transmembrane helix</keyword>
<dbReference type="Proteomes" id="UP001555786">
    <property type="component" value="Unassembled WGS sequence"/>
</dbReference>
<dbReference type="PANTHER" id="PTHR43394:SF1">
    <property type="entry name" value="ATP-BINDING CASSETTE SUB-FAMILY B MEMBER 10, MITOCHONDRIAL"/>
    <property type="match status" value="1"/>
</dbReference>
<feature type="transmembrane region" description="Helical" evidence="8">
    <location>
        <begin position="277"/>
        <end position="296"/>
    </location>
</feature>
<protein>
    <submittedName>
        <fullName evidence="11">Thiol reductant ABC exporter subunit CydC</fullName>
    </submittedName>
</protein>
<dbReference type="PROSITE" id="PS50929">
    <property type="entry name" value="ABC_TM1F"/>
    <property type="match status" value="1"/>
</dbReference>